<accession>A0A1H9W9V2</accession>
<proteinExistence type="predicted"/>
<feature type="domain" description="TIR" evidence="2">
    <location>
        <begin position="1"/>
        <end position="151"/>
    </location>
</feature>
<dbReference type="AlphaFoldDB" id="A0A1H9W9V2"/>
<dbReference type="SUPFAM" id="SSF52200">
    <property type="entry name" value="Toll/Interleukin receptor TIR domain"/>
    <property type="match status" value="1"/>
</dbReference>
<dbReference type="Proteomes" id="UP000182841">
    <property type="component" value="Unassembled WGS sequence"/>
</dbReference>
<dbReference type="PROSITE" id="PS50104">
    <property type="entry name" value="TIR"/>
    <property type="match status" value="1"/>
</dbReference>
<protein>
    <submittedName>
        <fullName evidence="3">TIR domain-containing protein</fullName>
    </submittedName>
</protein>
<gene>
    <name evidence="3" type="ORF">SAMN05421870_11634</name>
</gene>
<evidence type="ECO:0000313" key="3">
    <source>
        <dbReference type="EMBL" id="SES30625.1"/>
    </source>
</evidence>
<keyword evidence="4" id="KW-1185">Reference proteome</keyword>
<dbReference type="EMBL" id="FOGO01000016">
    <property type="protein sequence ID" value="SES30625.1"/>
    <property type="molecule type" value="Genomic_DNA"/>
</dbReference>
<dbReference type="InterPro" id="IPR035897">
    <property type="entry name" value="Toll_tir_struct_dom_sf"/>
</dbReference>
<dbReference type="GO" id="GO:0007165">
    <property type="term" value="P:signal transduction"/>
    <property type="evidence" value="ECO:0007669"/>
    <property type="project" value="InterPro"/>
</dbReference>
<organism evidence="3 4">
    <name type="scientific">Streptomyces qinglanensis</name>
    <dbReference type="NCBI Taxonomy" id="943816"/>
    <lineage>
        <taxon>Bacteria</taxon>
        <taxon>Bacillati</taxon>
        <taxon>Actinomycetota</taxon>
        <taxon>Actinomycetes</taxon>
        <taxon>Kitasatosporales</taxon>
        <taxon>Streptomycetaceae</taxon>
        <taxon>Streptomyces</taxon>
    </lineage>
</organism>
<reference evidence="4" key="1">
    <citation type="submission" date="2016-10" db="EMBL/GenBank/DDBJ databases">
        <authorList>
            <person name="Varghese N."/>
            <person name="Submissions S."/>
        </authorList>
    </citation>
    <scope>NUCLEOTIDE SEQUENCE [LARGE SCALE GENOMIC DNA]</scope>
    <source>
        <strain evidence="4">CGMCC 4.6825</strain>
    </source>
</reference>
<sequence>MPHVFVNYRTGDGEQAATTIARDLTQRFGDGLVFRAGESIRPGQLYPDELLAAVRRSDVLLALIGPRWAEAPDTAHPDRRALDNEKDWVRTELLESFSRQIPVVPVLLGRRSERLSASALPRPLTRLAYVQSLRYDNQQASGDLGRIAEVVSELVPGLVDRTAQDSPADPLPGGVANTMHSDGDGNIQARDVTGGLTSTVIHDSRGPVNTGPGPQNVHQPHIEGDGATYTGGDHRGDVKHRFGKRR</sequence>
<evidence type="ECO:0000259" key="2">
    <source>
        <dbReference type="PROSITE" id="PS50104"/>
    </source>
</evidence>
<dbReference type="InterPro" id="IPR000157">
    <property type="entry name" value="TIR_dom"/>
</dbReference>
<evidence type="ECO:0000313" key="4">
    <source>
        <dbReference type="Proteomes" id="UP000182841"/>
    </source>
</evidence>
<dbReference type="Pfam" id="PF13676">
    <property type="entry name" value="TIR_2"/>
    <property type="match status" value="1"/>
</dbReference>
<name>A0A1H9W9V2_9ACTN</name>
<evidence type="ECO:0000256" key="1">
    <source>
        <dbReference type="SAM" id="MobiDB-lite"/>
    </source>
</evidence>
<feature type="region of interest" description="Disordered" evidence="1">
    <location>
        <begin position="204"/>
        <end position="246"/>
    </location>
</feature>
<dbReference type="Gene3D" id="3.40.50.10140">
    <property type="entry name" value="Toll/interleukin-1 receptor homology (TIR) domain"/>
    <property type="match status" value="1"/>
</dbReference>
<dbReference type="RefSeq" id="WP_075002927.1">
    <property type="nucleotide sequence ID" value="NZ_FOGO01000016.1"/>
</dbReference>